<proteinExistence type="predicted"/>
<comment type="caution">
    <text evidence="1">The sequence shown here is derived from an EMBL/GenBank/DDBJ whole genome shotgun (WGS) entry which is preliminary data.</text>
</comment>
<dbReference type="OrthoDB" id="9996161at2"/>
<dbReference type="EMBL" id="AYEV01000017">
    <property type="protein sequence ID" value="ESK55443.1"/>
    <property type="molecule type" value="Genomic_DNA"/>
</dbReference>
<dbReference type="Proteomes" id="UP000017404">
    <property type="component" value="Unassembled WGS sequence"/>
</dbReference>
<keyword evidence="2" id="KW-1185">Reference proteome</keyword>
<name>V2UL40_9GAMM</name>
<accession>V2UL40</accession>
<dbReference type="PATRIC" id="fig|1120928.5.peg.1933"/>
<dbReference type="AlphaFoldDB" id="V2UL40"/>
<reference evidence="1 2" key="1">
    <citation type="submission" date="2013-10" db="EMBL/GenBank/DDBJ databases">
        <title>The Genome Sequence of Acinetobacter tjernbergiae CIP107465.</title>
        <authorList>
            <consortium name="The Broad Institute Genomics Platform"/>
            <consortium name="The Broad Institute Genome Sequencing Center for Infectious Disease"/>
            <person name="Cerqueira G."/>
            <person name="Feldgarden M."/>
            <person name="Courvalin P."/>
            <person name="Grillot-Courvalin C."/>
            <person name="Clermont D."/>
            <person name="Rocha E."/>
            <person name="Yoon E.-J."/>
            <person name="Nemec A."/>
            <person name="Young S.K."/>
            <person name="Zeng Q."/>
            <person name="Gargeya S."/>
            <person name="Fitzgerald M."/>
            <person name="Abouelleil A."/>
            <person name="Alvarado L."/>
            <person name="Berlin A.M."/>
            <person name="Chapman S.B."/>
            <person name="Gainer-Dewar J."/>
            <person name="Goldberg J."/>
            <person name="Gnerre S."/>
            <person name="Griggs A."/>
            <person name="Gujja S."/>
            <person name="Hansen M."/>
            <person name="Howarth C."/>
            <person name="Imamovic A."/>
            <person name="Ireland A."/>
            <person name="Larimer J."/>
            <person name="McCowan C."/>
            <person name="Murphy C."/>
            <person name="Pearson M."/>
            <person name="Poon T.W."/>
            <person name="Priest M."/>
            <person name="Roberts A."/>
            <person name="Saif S."/>
            <person name="Shea T."/>
            <person name="Sykes S."/>
            <person name="Wortman J."/>
            <person name="Nusbaum C."/>
            <person name="Birren B."/>
        </authorList>
    </citation>
    <scope>NUCLEOTIDE SEQUENCE [LARGE SCALE GENOMIC DNA]</scope>
    <source>
        <strain evidence="1 2">CIP 107465</strain>
    </source>
</reference>
<organism evidence="1 2">
    <name type="scientific">Acinetobacter tjernbergiae DSM 14971 = CIP 107465</name>
    <dbReference type="NCBI Taxonomy" id="1120928"/>
    <lineage>
        <taxon>Bacteria</taxon>
        <taxon>Pseudomonadati</taxon>
        <taxon>Pseudomonadota</taxon>
        <taxon>Gammaproteobacteria</taxon>
        <taxon>Moraxellales</taxon>
        <taxon>Moraxellaceae</taxon>
        <taxon>Acinetobacter</taxon>
    </lineage>
</organism>
<gene>
    <name evidence="1" type="ORF">F990_01905</name>
</gene>
<protein>
    <submittedName>
        <fullName evidence="1">Uncharacterized protein</fullName>
    </submittedName>
</protein>
<sequence length="440" mass="52168">MSNHAEKERIIHNTFDEMIARWSVSGFYHEKLVEKEWMTDLTKLRKLEIFLNNIERLKTDLFISGPSYYRNVDGVDFKKDPTIIFYPTQYAKESSVMECVFGPLNYLSIFESYLVQEISPKIFLFFDENDSNFGRVFKTKNQYELRKPIQKKLDDKIDIKTKFLKETGIQTLQESFQLDHEVIIFLNKKVAAYKEKVANLKSKKNLESKFHKKRKEFQLYFNELLAKHKKLFVFSINFYLNGARGKFDFPQIRKNFFNTYRFNTNLKSIVGYMGTWEFDHKNDFYFRVVFFAEHKTSEEQKNIVDTIIYTWESFGFKKGMSPYSELKFTAMLSNIGESRASLKKPTCIISKNSHKLISDFSDIVINYTTLAEKYFFPAELQIFIFEHMQENKKKKNDKGIYVIENLQYSFSRSFRGHMRKSDAEKLTLANSSKEDACDSS</sequence>
<evidence type="ECO:0000313" key="2">
    <source>
        <dbReference type="Proteomes" id="UP000017404"/>
    </source>
</evidence>
<dbReference type="RefSeq" id="WP_018679420.1">
    <property type="nucleotide sequence ID" value="NZ_AYEV01000017.1"/>
</dbReference>
<evidence type="ECO:0000313" key="1">
    <source>
        <dbReference type="EMBL" id="ESK55443.1"/>
    </source>
</evidence>